<gene>
    <name evidence="2" type="ORF">AYO28_18390</name>
</gene>
<evidence type="ECO:0000313" key="2">
    <source>
        <dbReference type="EMBL" id="OAI92579.1"/>
    </source>
</evidence>
<dbReference type="InterPro" id="IPR036852">
    <property type="entry name" value="Peptidase_S8/S53_dom_sf"/>
</dbReference>
<dbReference type="RefSeq" id="WP_064302993.1">
    <property type="nucleotide sequence ID" value="NZ_LUCV01000018.1"/>
</dbReference>
<name>A0A177SP61_PSEPU</name>
<dbReference type="InterPro" id="IPR000209">
    <property type="entry name" value="Peptidase_S8/S53_dom"/>
</dbReference>
<dbReference type="Pfam" id="PF00082">
    <property type="entry name" value="Peptidase_S8"/>
    <property type="match status" value="1"/>
</dbReference>
<organism evidence="2 3">
    <name type="scientific">Pseudomonas putida</name>
    <name type="common">Arthrobacter siderocapsulatus</name>
    <dbReference type="NCBI Taxonomy" id="303"/>
    <lineage>
        <taxon>Bacteria</taxon>
        <taxon>Pseudomonadati</taxon>
        <taxon>Pseudomonadota</taxon>
        <taxon>Gammaproteobacteria</taxon>
        <taxon>Pseudomonadales</taxon>
        <taxon>Pseudomonadaceae</taxon>
        <taxon>Pseudomonas</taxon>
    </lineage>
</organism>
<feature type="domain" description="Peptidase S8/S53" evidence="1">
    <location>
        <begin position="279"/>
        <end position="627"/>
    </location>
</feature>
<accession>A0A177SP61</accession>
<proteinExistence type="predicted"/>
<evidence type="ECO:0000259" key="1">
    <source>
        <dbReference type="Pfam" id="PF00082"/>
    </source>
</evidence>
<dbReference type="EMBL" id="LUCV01000018">
    <property type="protein sequence ID" value="OAI92579.1"/>
    <property type="molecule type" value="Genomic_DNA"/>
</dbReference>
<reference evidence="2 3" key="1">
    <citation type="submission" date="2016-03" db="EMBL/GenBank/DDBJ databases">
        <title>Draft Genome Assembly of Pseudomonas putida strain CBF10-2.</title>
        <authorList>
            <person name="Iyer R.S."/>
            <person name="Damania A."/>
        </authorList>
    </citation>
    <scope>NUCLEOTIDE SEQUENCE [LARGE SCALE GENOMIC DNA]</scope>
    <source>
        <strain evidence="2 3">CBF10-2</strain>
    </source>
</reference>
<dbReference type="Proteomes" id="UP000077752">
    <property type="component" value="Unassembled WGS sequence"/>
</dbReference>
<dbReference type="GO" id="GO:0006508">
    <property type="term" value="P:proteolysis"/>
    <property type="evidence" value="ECO:0007669"/>
    <property type="project" value="InterPro"/>
</dbReference>
<dbReference type="AlphaFoldDB" id="A0A177SP61"/>
<dbReference type="InterPro" id="IPR034074">
    <property type="entry name" value="Y4bN_pept_dom"/>
</dbReference>
<sequence>MREGLPHIVVSGFNAKGPFKPKGRGRNPLVPVQDRTAHGAFIQNAYREAVDQGILRKEAEVPLTEDTGIYLKIKGVPNCQLQLDSLDTKKSYRLQSWHMEGDSEVAVIFVPDNKRNDLAGKIEAYLNPAKDVVNEKENTSNPKNRRLIDSIQEIRLADLSSFWTDKPHLFPANSTEVIWWEVWLNWKDNQGSPLALARDIGERLGAEISSSYLTFFKSAVFLIKCTAEQLARVPELIGNLSELRRAQASPNLSITLSPTDQQDLATALQGRVTLNRNSTASICVLDTGVNYNNPLLSVVCSARNSECWNATWPHFDNYAPASPYNDHGSKQAGVILYGQHLQELLFSNTPVECTYHIESARIFPPTGRNDPQLYGAVTVDTANKIEIQNPNWNRAYSLAVTAVPSGPTGQPSSWSAEIDYYCSGYLDDKQRLFIISAGNNSALRPDLDYWDQVNNAEIEDPAQAWNSITVGASTFLTEVDDPTFGGWSPFAHPGDVAPSSRSSVSWEWRRQAPYKPEVVAEGGNRLLSPDQTEVSDADCVSILTTSGRTAGLVLETTRDTSSACAAVSKEAGLLLAEYPNYWPETIRGLLVHSASWTDRMYERYGLLLKSHTRGNAKEIMLRTVGYGIIDTQKARHSADNLLTLISQETIKPFIKERGKENSATDAKLNEMVLYELPWPEEVLQSLGHQNVKLKVTLSYYIEPNPGRKGYRSRYTYQSHGLRFEVIRPDQSLQNFKNFINGLASQDDEEYDGPEGDNSGWFFGPALRKRGSVHTDTWTGDAAQLASMNYIAVYPVGGWWKHKTSDNYWKKTARFSLIVTIETPEVEVDIYTPVQNIVELQIEV</sequence>
<dbReference type="GO" id="GO:0004252">
    <property type="term" value="F:serine-type endopeptidase activity"/>
    <property type="evidence" value="ECO:0007669"/>
    <property type="project" value="InterPro"/>
</dbReference>
<evidence type="ECO:0000313" key="3">
    <source>
        <dbReference type="Proteomes" id="UP000077752"/>
    </source>
</evidence>
<protein>
    <submittedName>
        <fullName evidence="2">Subtilase</fullName>
    </submittedName>
</protein>
<dbReference type="CDD" id="cd04847">
    <property type="entry name" value="Peptidases_S8_Subtilisin_like_2"/>
    <property type="match status" value="1"/>
</dbReference>
<dbReference type="SUPFAM" id="SSF52743">
    <property type="entry name" value="Subtilisin-like"/>
    <property type="match status" value="1"/>
</dbReference>
<comment type="caution">
    <text evidence="2">The sequence shown here is derived from an EMBL/GenBank/DDBJ whole genome shotgun (WGS) entry which is preliminary data.</text>
</comment>
<dbReference type="Gene3D" id="3.40.50.200">
    <property type="entry name" value="Peptidase S8/S53 domain"/>
    <property type="match status" value="1"/>
</dbReference>